<evidence type="ECO:0000313" key="2">
    <source>
        <dbReference type="Proteomes" id="UP001163823"/>
    </source>
</evidence>
<evidence type="ECO:0000313" key="1">
    <source>
        <dbReference type="EMBL" id="KAJ7965762.1"/>
    </source>
</evidence>
<dbReference type="EMBL" id="JARAOO010000006">
    <property type="protein sequence ID" value="KAJ7965762.1"/>
    <property type="molecule type" value="Genomic_DNA"/>
</dbReference>
<gene>
    <name evidence="1" type="ORF">O6P43_015348</name>
</gene>
<keyword evidence="2" id="KW-1185">Reference proteome</keyword>
<comment type="caution">
    <text evidence="1">The sequence shown here is derived from an EMBL/GenBank/DDBJ whole genome shotgun (WGS) entry which is preliminary data.</text>
</comment>
<reference evidence="1" key="1">
    <citation type="journal article" date="2023" name="Science">
        <title>Elucidation of the pathway for biosynthesis of saponin adjuvants from the soapbark tree.</title>
        <authorList>
            <person name="Reed J."/>
            <person name="Orme A."/>
            <person name="El-Demerdash A."/>
            <person name="Owen C."/>
            <person name="Martin L.B.B."/>
            <person name="Misra R.C."/>
            <person name="Kikuchi S."/>
            <person name="Rejzek M."/>
            <person name="Martin A.C."/>
            <person name="Harkess A."/>
            <person name="Leebens-Mack J."/>
            <person name="Louveau T."/>
            <person name="Stephenson M.J."/>
            <person name="Osbourn A."/>
        </authorList>
    </citation>
    <scope>NUCLEOTIDE SEQUENCE</scope>
    <source>
        <strain evidence="1">S10</strain>
    </source>
</reference>
<protein>
    <submittedName>
        <fullName evidence="1">RNA pseudouridine synthase 2, chloroplastic</fullName>
    </submittedName>
</protein>
<name>A0AAD7LX45_QUISA</name>
<dbReference type="KEGG" id="qsa:O6P43_015348"/>
<proteinExistence type="predicted"/>
<organism evidence="1 2">
    <name type="scientific">Quillaja saponaria</name>
    <name type="common">Soap bark tree</name>
    <dbReference type="NCBI Taxonomy" id="32244"/>
    <lineage>
        <taxon>Eukaryota</taxon>
        <taxon>Viridiplantae</taxon>
        <taxon>Streptophyta</taxon>
        <taxon>Embryophyta</taxon>
        <taxon>Tracheophyta</taxon>
        <taxon>Spermatophyta</taxon>
        <taxon>Magnoliopsida</taxon>
        <taxon>eudicotyledons</taxon>
        <taxon>Gunneridae</taxon>
        <taxon>Pentapetalae</taxon>
        <taxon>rosids</taxon>
        <taxon>fabids</taxon>
        <taxon>Fabales</taxon>
        <taxon>Quillajaceae</taxon>
        <taxon>Quillaja</taxon>
    </lineage>
</organism>
<dbReference type="AlphaFoldDB" id="A0AAD7LX45"/>
<accession>A0AAD7LX45</accession>
<dbReference type="Proteomes" id="UP001163823">
    <property type="component" value="Chromosome 6"/>
</dbReference>
<sequence length="144" mass="16358">MNMSMYYLLTNLLTWMSIPISIYQNNSSYKLTRGLYVRLTAGVPSPVAGRVGCDIDNRIQMTAIVGPPCCYRSMHTRSTLEFPCWVTRYMERPRAMVVTDSVQHTPASKANFHNWFLDYCLHVLALASRVKSLELVFNVVASVS</sequence>